<dbReference type="Proteomes" id="UP000011864">
    <property type="component" value="Chromosome"/>
</dbReference>
<keyword evidence="2" id="KW-1185">Reference proteome</keyword>
<dbReference type="AlphaFoldDB" id="K7A451"/>
<organism evidence="1 2">
    <name type="scientific">Paraglaciecola psychrophila 170</name>
    <dbReference type="NCBI Taxonomy" id="1129794"/>
    <lineage>
        <taxon>Bacteria</taxon>
        <taxon>Pseudomonadati</taxon>
        <taxon>Pseudomonadota</taxon>
        <taxon>Gammaproteobacteria</taxon>
        <taxon>Alteromonadales</taxon>
        <taxon>Alteromonadaceae</taxon>
        <taxon>Paraglaciecola</taxon>
    </lineage>
</organism>
<proteinExistence type="predicted"/>
<dbReference type="KEGG" id="gps:C427_5193"/>
<protein>
    <submittedName>
        <fullName evidence="1">Uncharacterized protein</fullName>
    </submittedName>
</protein>
<dbReference type="PATRIC" id="fig|1129794.4.peg.5179"/>
<dbReference type="HOGENOM" id="CLU_3274068_0_0_6"/>
<evidence type="ECO:0000313" key="1">
    <source>
        <dbReference type="EMBL" id="AGH47292.1"/>
    </source>
</evidence>
<evidence type="ECO:0000313" key="2">
    <source>
        <dbReference type="Proteomes" id="UP000011864"/>
    </source>
</evidence>
<sequence length="41" mass="4712">MLRASLILLNIEASLVFQISWKAKQLEVMACEPMSDELLIY</sequence>
<dbReference type="EMBL" id="CP003837">
    <property type="protein sequence ID" value="AGH47292.1"/>
    <property type="molecule type" value="Genomic_DNA"/>
</dbReference>
<name>K7A451_9ALTE</name>
<gene>
    <name evidence="1" type="ORF">C427_5193</name>
</gene>
<reference evidence="1 2" key="1">
    <citation type="journal article" date="2013" name="Genome Announc.">
        <title>Complete Genome Sequence of Glaciecola psychrophila Strain 170T.</title>
        <authorList>
            <person name="Yin J."/>
            <person name="Chen J."/>
            <person name="Liu G."/>
            <person name="Yu Y."/>
            <person name="Song L."/>
            <person name="Wang X."/>
            <person name="Qu X."/>
        </authorList>
    </citation>
    <scope>NUCLEOTIDE SEQUENCE [LARGE SCALE GENOMIC DNA]</scope>
    <source>
        <strain evidence="1 2">170</strain>
    </source>
</reference>
<accession>K7A451</accession>